<keyword evidence="2 4" id="KW-0863">Zinc-finger</keyword>
<evidence type="ECO:0000259" key="5">
    <source>
        <dbReference type="PROSITE" id="PS50089"/>
    </source>
</evidence>
<dbReference type="OrthoDB" id="6078042at2759"/>
<dbReference type="InterPro" id="IPR001841">
    <property type="entry name" value="Znf_RING"/>
</dbReference>
<evidence type="ECO:0000313" key="7">
    <source>
        <dbReference type="Proteomes" id="UP000596742"/>
    </source>
</evidence>
<dbReference type="GO" id="GO:0061630">
    <property type="term" value="F:ubiquitin protein ligase activity"/>
    <property type="evidence" value="ECO:0007669"/>
    <property type="project" value="TreeGrafter"/>
</dbReference>
<keyword evidence="1" id="KW-0479">Metal-binding</keyword>
<keyword evidence="3" id="KW-0862">Zinc</keyword>
<keyword evidence="7" id="KW-1185">Reference proteome</keyword>
<dbReference type="PANTHER" id="PTHR46858">
    <property type="entry name" value="OS05G0521000 PROTEIN"/>
    <property type="match status" value="1"/>
</dbReference>
<reference evidence="6" key="1">
    <citation type="submission" date="2018-11" db="EMBL/GenBank/DDBJ databases">
        <authorList>
            <person name="Alioto T."/>
            <person name="Alioto T."/>
        </authorList>
    </citation>
    <scope>NUCLEOTIDE SEQUENCE</scope>
</reference>
<dbReference type="EMBL" id="UYJE01004402">
    <property type="protein sequence ID" value="VDI27750.1"/>
    <property type="molecule type" value="Genomic_DNA"/>
</dbReference>
<evidence type="ECO:0000256" key="3">
    <source>
        <dbReference type="ARBA" id="ARBA00022833"/>
    </source>
</evidence>
<evidence type="ECO:0000313" key="6">
    <source>
        <dbReference type="EMBL" id="VDI27750.1"/>
    </source>
</evidence>
<dbReference type="Pfam" id="PF13920">
    <property type="entry name" value="zf-C3HC4_3"/>
    <property type="match status" value="1"/>
</dbReference>
<organism evidence="6 7">
    <name type="scientific">Mytilus galloprovincialis</name>
    <name type="common">Mediterranean mussel</name>
    <dbReference type="NCBI Taxonomy" id="29158"/>
    <lineage>
        <taxon>Eukaryota</taxon>
        <taxon>Metazoa</taxon>
        <taxon>Spiralia</taxon>
        <taxon>Lophotrochozoa</taxon>
        <taxon>Mollusca</taxon>
        <taxon>Bivalvia</taxon>
        <taxon>Autobranchia</taxon>
        <taxon>Pteriomorphia</taxon>
        <taxon>Mytilida</taxon>
        <taxon>Mytiloidea</taxon>
        <taxon>Mytilidae</taxon>
        <taxon>Mytilinae</taxon>
        <taxon>Mytilus</taxon>
    </lineage>
</organism>
<dbReference type="GO" id="GO:0016567">
    <property type="term" value="P:protein ubiquitination"/>
    <property type="evidence" value="ECO:0007669"/>
    <property type="project" value="TreeGrafter"/>
</dbReference>
<protein>
    <recommendedName>
        <fullName evidence="5">RING-type domain-containing protein</fullName>
    </recommendedName>
</protein>
<dbReference type="InterPro" id="IPR013083">
    <property type="entry name" value="Znf_RING/FYVE/PHD"/>
</dbReference>
<gene>
    <name evidence="6" type="ORF">MGAL_10B041721</name>
</gene>
<evidence type="ECO:0000256" key="1">
    <source>
        <dbReference type="ARBA" id="ARBA00022723"/>
    </source>
</evidence>
<accession>A0A8B6E014</accession>
<dbReference type="AlphaFoldDB" id="A0A8B6E014"/>
<dbReference type="PANTHER" id="PTHR46858:SF5">
    <property type="entry name" value="E3 UBIQUITIN-PROTEIN LIGASE APD1-RELATED"/>
    <property type="match status" value="1"/>
</dbReference>
<evidence type="ECO:0000256" key="2">
    <source>
        <dbReference type="ARBA" id="ARBA00022771"/>
    </source>
</evidence>
<name>A0A8B6E014_MYTGA</name>
<dbReference type="Proteomes" id="UP000596742">
    <property type="component" value="Unassembled WGS sequence"/>
</dbReference>
<dbReference type="GO" id="GO:0008270">
    <property type="term" value="F:zinc ion binding"/>
    <property type="evidence" value="ECO:0007669"/>
    <property type="project" value="UniProtKB-KW"/>
</dbReference>
<evidence type="ECO:0000256" key="4">
    <source>
        <dbReference type="PROSITE-ProRule" id="PRU00175"/>
    </source>
</evidence>
<dbReference type="Gene3D" id="3.30.40.10">
    <property type="entry name" value="Zinc/RING finger domain, C3HC4 (zinc finger)"/>
    <property type="match status" value="1"/>
</dbReference>
<dbReference type="SUPFAM" id="SSF57850">
    <property type="entry name" value="RING/U-box"/>
    <property type="match status" value="1"/>
</dbReference>
<feature type="domain" description="RING-type" evidence="5">
    <location>
        <begin position="232"/>
        <end position="271"/>
    </location>
</feature>
<comment type="caution">
    <text evidence="6">The sequence shown here is derived from an EMBL/GenBank/DDBJ whole genome shotgun (WGS) entry which is preliminary data.</text>
</comment>
<sequence>MEESIKHAFIRLVKEVHPNSKIAAWWECVQEKYNQKNIYHRIDNIFMNKLNAATDRLVSMYATIEHGRVNQLELFERKELVKIISHCFENNNISFGPCTRDNFPPASLNYYDQCGCDMLQRLDMTNVYVKDTLFCRFTKSYVWIVDRILYNELCIIHRTQHLLTMENRDSIDTKDRPDYYLYNDTYPPVNRSDLLQYLNSQLMERQHDPNDKPKKLSVQQNDVSEPKTLPKCSICLDNYIDSFVMPCGHACACYTCFNTNAKYYTTCPVCRRLVDKISLLYI</sequence>
<dbReference type="PROSITE" id="PS50089">
    <property type="entry name" value="ZF_RING_2"/>
    <property type="match status" value="1"/>
</dbReference>
<proteinExistence type="predicted"/>
<dbReference type="SMART" id="SM00184">
    <property type="entry name" value="RING"/>
    <property type="match status" value="1"/>
</dbReference>